<keyword evidence="3" id="KW-1185">Reference proteome</keyword>
<name>A0AAD7TFP5_9TELE</name>
<protein>
    <submittedName>
        <fullName evidence="2">Uncharacterized protein</fullName>
    </submittedName>
</protein>
<evidence type="ECO:0000313" key="2">
    <source>
        <dbReference type="EMBL" id="KAJ8419073.1"/>
    </source>
</evidence>
<dbReference type="AlphaFoldDB" id="A0AAD7TFP5"/>
<comment type="caution">
    <text evidence="2">The sequence shown here is derived from an EMBL/GenBank/DDBJ whole genome shotgun (WGS) entry which is preliminary data.</text>
</comment>
<feature type="region of interest" description="Disordered" evidence="1">
    <location>
        <begin position="45"/>
        <end position="75"/>
    </location>
</feature>
<reference evidence="2" key="1">
    <citation type="journal article" date="2023" name="Science">
        <title>Genome structures resolve the early diversification of teleost fishes.</title>
        <authorList>
            <person name="Parey E."/>
            <person name="Louis A."/>
            <person name="Montfort J."/>
            <person name="Bouchez O."/>
            <person name="Roques C."/>
            <person name="Iampietro C."/>
            <person name="Lluch J."/>
            <person name="Castinel A."/>
            <person name="Donnadieu C."/>
            <person name="Desvignes T."/>
            <person name="Floi Bucao C."/>
            <person name="Jouanno E."/>
            <person name="Wen M."/>
            <person name="Mejri S."/>
            <person name="Dirks R."/>
            <person name="Jansen H."/>
            <person name="Henkel C."/>
            <person name="Chen W.J."/>
            <person name="Zahm M."/>
            <person name="Cabau C."/>
            <person name="Klopp C."/>
            <person name="Thompson A.W."/>
            <person name="Robinson-Rechavi M."/>
            <person name="Braasch I."/>
            <person name="Lecointre G."/>
            <person name="Bobe J."/>
            <person name="Postlethwait J.H."/>
            <person name="Berthelot C."/>
            <person name="Roest Crollius H."/>
            <person name="Guiguen Y."/>
        </authorList>
    </citation>
    <scope>NUCLEOTIDE SEQUENCE</scope>
    <source>
        <strain evidence="2">NC1722</strain>
    </source>
</reference>
<evidence type="ECO:0000256" key="1">
    <source>
        <dbReference type="SAM" id="MobiDB-lite"/>
    </source>
</evidence>
<dbReference type="EMBL" id="JAINUG010000001">
    <property type="protein sequence ID" value="KAJ8419073.1"/>
    <property type="molecule type" value="Genomic_DNA"/>
</dbReference>
<feature type="compositionally biased region" description="Pro residues" evidence="1">
    <location>
        <begin position="63"/>
        <end position="75"/>
    </location>
</feature>
<dbReference type="Proteomes" id="UP001221898">
    <property type="component" value="Unassembled WGS sequence"/>
</dbReference>
<accession>A0AAD7TFP5</accession>
<evidence type="ECO:0000313" key="3">
    <source>
        <dbReference type="Proteomes" id="UP001221898"/>
    </source>
</evidence>
<organism evidence="2 3">
    <name type="scientific">Aldrovandia affinis</name>
    <dbReference type="NCBI Taxonomy" id="143900"/>
    <lineage>
        <taxon>Eukaryota</taxon>
        <taxon>Metazoa</taxon>
        <taxon>Chordata</taxon>
        <taxon>Craniata</taxon>
        <taxon>Vertebrata</taxon>
        <taxon>Euteleostomi</taxon>
        <taxon>Actinopterygii</taxon>
        <taxon>Neopterygii</taxon>
        <taxon>Teleostei</taxon>
        <taxon>Notacanthiformes</taxon>
        <taxon>Halosauridae</taxon>
        <taxon>Aldrovandia</taxon>
    </lineage>
</organism>
<proteinExistence type="predicted"/>
<gene>
    <name evidence="2" type="ORF">AAFF_G00005720</name>
</gene>
<sequence>MFWVGVYRNALSAEGTFHVASGSLRSRRCWRSVDGVCSVGGAPLAAAPAVRSSERERESGPDPAWPKPTSPPHAT</sequence>